<keyword evidence="1" id="KW-1133">Transmembrane helix</keyword>
<evidence type="ECO:0000313" key="2">
    <source>
        <dbReference type="EMBL" id="CAD8992380.1"/>
    </source>
</evidence>
<keyword evidence="1" id="KW-0472">Membrane</keyword>
<accession>A0A7S1N1Y0</accession>
<dbReference type="AlphaFoldDB" id="A0A7S1N1Y0"/>
<protein>
    <submittedName>
        <fullName evidence="2">Uncharacterized protein</fullName>
    </submittedName>
</protein>
<organism evidence="2">
    <name type="scientific">Eutreptiella gymnastica</name>
    <dbReference type="NCBI Taxonomy" id="73025"/>
    <lineage>
        <taxon>Eukaryota</taxon>
        <taxon>Discoba</taxon>
        <taxon>Euglenozoa</taxon>
        <taxon>Euglenida</taxon>
        <taxon>Spirocuta</taxon>
        <taxon>Euglenophyceae</taxon>
        <taxon>Eutreptiales</taxon>
        <taxon>Eutreptiaceae</taxon>
        <taxon>Eutreptiella</taxon>
    </lineage>
</organism>
<feature type="transmembrane region" description="Helical" evidence="1">
    <location>
        <begin position="22"/>
        <end position="42"/>
    </location>
</feature>
<feature type="transmembrane region" description="Helical" evidence="1">
    <location>
        <begin position="128"/>
        <end position="147"/>
    </location>
</feature>
<keyword evidence="1" id="KW-0812">Transmembrane</keyword>
<proteinExistence type="predicted"/>
<evidence type="ECO:0000256" key="1">
    <source>
        <dbReference type="SAM" id="Phobius"/>
    </source>
</evidence>
<gene>
    <name evidence="2" type="ORF">EGYM00392_LOCUS3427</name>
</gene>
<reference evidence="2" key="1">
    <citation type="submission" date="2021-01" db="EMBL/GenBank/DDBJ databases">
        <authorList>
            <person name="Corre E."/>
            <person name="Pelletier E."/>
            <person name="Niang G."/>
            <person name="Scheremetjew M."/>
            <person name="Finn R."/>
            <person name="Kale V."/>
            <person name="Holt S."/>
            <person name="Cochrane G."/>
            <person name="Meng A."/>
            <person name="Brown T."/>
            <person name="Cohen L."/>
        </authorList>
    </citation>
    <scope>NUCLEOTIDE SEQUENCE</scope>
    <source>
        <strain evidence="2">NIES-381</strain>
    </source>
</reference>
<sequence>MPITQHNGFVSLDAPCAKVQKLSIVAIALVTFSASLVGYAAGKNLNTLTSTYTITTQSTRLAPSISANKVGHTNHASFLSSSEQRISDMSRNSFMPVPRALPDGKAIVSLPSSEQLRSTQTLTNLQRWPLFLGALIVAGATLIATTWPRKTSRAPVLQPLRSRAEQLPHWAMAAAAADDGEKLAPPSKPPACTKVEVCYFEKYCKRRGGHKTWAMFEEIKEKTGSPIELIQSDCFYECTDGPNVRIDGEDMDIRHGIKTREQVAAILGVECPLE</sequence>
<dbReference type="Gene3D" id="3.40.30.10">
    <property type="entry name" value="Glutaredoxin"/>
    <property type="match status" value="1"/>
</dbReference>
<dbReference type="EMBL" id="HBGA01009346">
    <property type="protein sequence ID" value="CAD8992380.1"/>
    <property type="molecule type" value="Transcribed_RNA"/>
</dbReference>
<name>A0A7S1N1Y0_9EUGL</name>